<dbReference type="AlphaFoldDB" id="A0A813JSC1"/>
<protein>
    <submittedName>
        <fullName evidence="2">Uncharacterized protein</fullName>
    </submittedName>
</protein>
<feature type="compositionally biased region" description="Acidic residues" evidence="1">
    <location>
        <begin position="522"/>
        <end position="555"/>
    </location>
</feature>
<feature type="region of interest" description="Disordered" evidence="1">
    <location>
        <begin position="486"/>
        <end position="599"/>
    </location>
</feature>
<evidence type="ECO:0000256" key="1">
    <source>
        <dbReference type="SAM" id="MobiDB-lite"/>
    </source>
</evidence>
<proteinExistence type="predicted"/>
<gene>
    <name evidence="2" type="ORF">PGLA2088_LOCUS23674</name>
</gene>
<sequence>MRCQWPGVGTAIHCPCYHEFTSQRGLFRSQAGLPSPQVDVPYVPLAVGVSVQVKYLQVFPDVTSRDRHAAQCEVNPANNFKCPHCPQEFMTTFGVMGFMSSDGRAQRDWHAGGCKGNPANTCYCGLLFPHADARNAHALKCEMNPANCFKCKFCSGPYVTTYHIFGFKRSDGRAVRDSHEAACEKNPRNICFCGRIFQNSSAKDKHAEQCEANPSNRFACPHCALLFITRYGVMGLLTSDGNRLRQIHEQGCEKNSKNACFCGELFPHPAARNAHATKCDKNPANRFGCRYCQEMFITTFGLFTSCGASQRDAHQSICCKNPANATCGYCNETFADTHGWLVRFRADAQRRCRSHMALCSHNPQNRFSCEKCDRCFKTRRRWLKTVDGRKERDVHQAECDVIPCTYDVLSTEVTDWHLLASGEECREGSELCGDCDLSEYPEPSEAASVASLSSPSAARLSEADSLGQLSNTDSASARAAFAEACQEASAVSETETRSSSTSKEEEVQEDSDAASEAASSASEEDGEDGDSEESEGESEESDGEPETSENLEDAEELRATGGEVGRPVEKNEDLTNFSEEGCLQGSKAEEKQLEDFPDPCGEELGSFAVLAIPLSSSSVEEALEEALRDSRKCRFFDTFGVRNSAA</sequence>
<organism evidence="2 3">
    <name type="scientific">Polarella glacialis</name>
    <name type="common">Dinoflagellate</name>
    <dbReference type="NCBI Taxonomy" id="89957"/>
    <lineage>
        <taxon>Eukaryota</taxon>
        <taxon>Sar</taxon>
        <taxon>Alveolata</taxon>
        <taxon>Dinophyceae</taxon>
        <taxon>Suessiales</taxon>
        <taxon>Suessiaceae</taxon>
        <taxon>Polarella</taxon>
    </lineage>
</organism>
<evidence type="ECO:0000313" key="3">
    <source>
        <dbReference type="Proteomes" id="UP000626109"/>
    </source>
</evidence>
<name>A0A813JSC1_POLGL</name>
<comment type="caution">
    <text evidence="2">The sequence shown here is derived from an EMBL/GenBank/DDBJ whole genome shotgun (WGS) entry which is preliminary data.</text>
</comment>
<dbReference type="EMBL" id="CAJNNW010026239">
    <property type="protein sequence ID" value="CAE8683877.1"/>
    <property type="molecule type" value="Genomic_DNA"/>
</dbReference>
<feature type="compositionally biased region" description="Low complexity" evidence="1">
    <location>
        <begin position="486"/>
        <end position="501"/>
    </location>
</feature>
<accession>A0A813JSC1</accession>
<dbReference type="Proteomes" id="UP000626109">
    <property type="component" value="Unassembled WGS sequence"/>
</dbReference>
<reference evidence="2" key="1">
    <citation type="submission" date="2021-02" db="EMBL/GenBank/DDBJ databases">
        <authorList>
            <person name="Dougan E. K."/>
            <person name="Rhodes N."/>
            <person name="Thang M."/>
            <person name="Chan C."/>
        </authorList>
    </citation>
    <scope>NUCLEOTIDE SEQUENCE</scope>
</reference>
<evidence type="ECO:0000313" key="2">
    <source>
        <dbReference type="EMBL" id="CAE8683877.1"/>
    </source>
</evidence>